<feature type="domain" description="MacB-like periplasmic core" evidence="9">
    <location>
        <begin position="31"/>
        <end position="243"/>
    </location>
</feature>
<keyword evidence="3" id="KW-1003">Cell membrane</keyword>
<feature type="transmembrane region" description="Helical" evidence="7">
    <location>
        <begin position="272"/>
        <end position="295"/>
    </location>
</feature>
<dbReference type="InterPro" id="IPR005891">
    <property type="entry name" value="DevC"/>
</dbReference>
<evidence type="ECO:0000256" key="6">
    <source>
        <dbReference type="ARBA" id="ARBA00023136"/>
    </source>
</evidence>
<keyword evidence="4 7" id="KW-0812">Transmembrane</keyword>
<dbReference type="Pfam" id="PF02687">
    <property type="entry name" value="FtsX"/>
    <property type="match status" value="1"/>
</dbReference>
<feature type="transmembrane region" description="Helical" evidence="7">
    <location>
        <begin position="327"/>
        <end position="349"/>
    </location>
</feature>
<keyword evidence="5 7" id="KW-1133">Transmembrane helix</keyword>
<dbReference type="PANTHER" id="PTHR43738:SF1">
    <property type="entry name" value="HEMIN TRANSPORT SYSTEM PERMEASE PROTEIN HRTB-RELATED"/>
    <property type="match status" value="1"/>
</dbReference>
<evidence type="ECO:0000259" key="8">
    <source>
        <dbReference type="Pfam" id="PF02687"/>
    </source>
</evidence>
<reference evidence="11" key="1">
    <citation type="journal article" date="2019" name="Int. J. Syst. Evol. Microbiol.">
        <title>The Global Catalogue of Microorganisms (GCM) 10K type strain sequencing project: providing services to taxonomists for standard genome sequencing and annotation.</title>
        <authorList>
            <consortium name="The Broad Institute Genomics Platform"/>
            <consortium name="The Broad Institute Genome Sequencing Center for Infectious Disease"/>
            <person name="Wu L."/>
            <person name="Ma J."/>
        </authorList>
    </citation>
    <scope>NUCLEOTIDE SEQUENCE [LARGE SCALE GENOMIC DNA]</scope>
    <source>
        <strain evidence="11">CGMCC 1.16855</strain>
    </source>
</reference>
<feature type="transmembrane region" description="Helical" evidence="7">
    <location>
        <begin position="30"/>
        <end position="55"/>
    </location>
</feature>
<evidence type="ECO:0000259" key="9">
    <source>
        <dbReference type="Pfam" id="PF12704"/>
    </source>
</evidence>
<evidence type="ECO:0000256" key="3">
    <source>
        <dbReference type="ARBA" id="ARBA00022475"/>
    </source>
</evidence>
<dbReference type="InterPro" id="IPR003838">
    <property type="entry name" value="ABC3_permease_C"/>
</dbReference>
<evidence type="ECO:0000256" key="7">
    <source>
        <dbReference type="SAM" id="Phobius"/>
    </source>
</evidence>
<dbReference type="NCBIfam" id="TIGR01185">
    <property type="entry name" value="devC"/>
    <property type="match status" value="1"/>
</dbReference>
<sequence>MTAPVTGLLTRLLGRLPIGWLQLTHNRGRLAAAIAGVAFANVLVFMQLGFLGALISTIRLPYQALAADLLVLASDANTLQDGSPLPRQRMLEALSVPGVAAATALHYGRLDWKQPDGTVRTLDVLGVDPRARSFSLRAIERQRDLLTLSRAALLDSGTRNVPPAVFEAIAAGQTLHFEAGGRAVDVVGTFHIGGGFSADGYLVVSDQTFLKLFPQRSAGAPNIVLLRAEPGTDLDALARRLRAVLPASDSAVRTVAEAVARDQRFQTTQRPVGVIFGFGVAMGALVGIIIVYQVLSTDVADHLREYATFKAIGYGQRFFLGIVFEEAVILALLGFIPGSLVATGLYALVTAAVGLPVSMDGFRLAGVLLGTIAMCTLSGAVATRRLARAEPAALF</sequence>
<comment type="caution">
    <text evidence="10">The sequence shown here is derived from an EMBL/GenBank/DDBJ whole genome shotgun (WGS) entry which is preliminary data.</text>
</comment>
<accession>A0ABV7BS03</accession>
<dbReference type="Pfam" id="PF12704">
    <property type="entry name" value="MacB_PCD"/>
    <property type="match status" value="1"/>
</dbReference>
<organism evidence="10 11">
    <name type="scientific">Falsiroseomonas tokyonensis</name>
    <dbReference type="NCBI Taxonomy" id="430521"/>
    <lineage>
        <taxon>Bacteria</taxon>
        <taxon>Pseudomonadati</taxon>
        <taxon>Pseudomonadota</taxon>
        <taxon>Alphaproteobacteria</taxon>
        <taxon>Acetobacterales</taxon>
        <taxon>Roseomonadaceae</taxon>
        <taxon>Falsiroseomonas</taxon>
    </lineage>
</organism>
<gene>
    <name evidence="10" type="primary">devC</name>
    <name evidence="10" type="ORF">ACFOD3_11315</name>
</gene>
<dbReference type="EMBL" id="JBHRSB010000003">
    <property type="protein sequence ID" value="MFC3000485.1"/>
    <property type="molecule type" value="Genomic_DNA"/>
</dbReference>
<evidence type="ECO:0000256" key="5">
    <source>
        <dbReference type="ARBA" id="ARBA00022989"/>
    </source>
</evidence>
<dbReference type="Proteomes" id="UP001595420">
    <property type="component" value="Unassembled WGS sequence"/>
</dbReference>
<keyword evidence="11" id="KW-1185">Reference proteome</keyword>
<evidence type="ECO:0000256" key="1">
    <source>
        <dbReference type="ARBA" id="ARBA00004651"/>
    </source>
</evidence>
<feature type="domain" description="ABC3 transporter permease C-terminal" evidence="8">
    <location>
        <begin position="279"/>
        <end position="391"/>
    </location>
</feature>
<keyword evidence="2" id="KW-0813">Transport</keyword>
<dbReference type="InterPro" id="IPR025857">
    <property type="entry name" value="MacB_PCD"/>
</dbReference>
<proteinExistence type="predicted"/>
<keyword evidence="6 7" id="KW-0472">Membrane</keyword>
<evidence type="ECO:0000313" key="10">
    <source>
        <dbReference type="EMBL" id="MFC3000485.1"/>
    </source>
</evidence>
<dbReference type="PANTHER" id="PTHR43738">
    <property type="entry name" value="ABC TRANSPORTER, MEMBRANE PROTEIN"/>
    <property type="match status" value="1"/>
</dbReference>
<feature type="transmembrane region" description="Helical" evidence="7">
    <location>
        <begin position="361"/>
        <end position="382"/>
    </location>
</feature>
<dbReference type="InterPro" id="IPR051125">
    <property type="entry name" value="ABC-4/HrtB_transporter"/>
</dbReference>
<dbReference type="PIRSF" id="PIRSF031773">
    <property type="entry name" value="DevC"/>
    <property type="match status" value="1"/>
</dbReference>
<protein>
    <submittedName>
        <fullName evidence="10">ABC transporter permease DevC</fullName>
    </submittedName>
</protein>
<evidence type="ECO:0000313" key="11">
    <source>
        <dbReference type="Proteomes" id="UP001595420"/>
    </source>
</evidence>
<name>A0ABV7BS03_9PROT</name>
<evidence type="ECO:0000256" key="4">
    <source>
        <dbReference type="ARBA" id="ARBA00022692"/>
    </source>
</evidence>
<evidence type="ECO:0000256" key="2">
    <source>
        <dbReference type="ARBA" id="ARBA00022448"/>
    </source>
</evidence>
<comment type="subcellular location">
    <subcellularLocation>
        <location evidence="1">Cell membrane</location>
        <topology evidence="1">Multi-pass membrane protein</topology>
    </subcellularLocation>
</comment>
<dbReference type="RefSeq" id="WP_216836578.1">
    <property type="nucleotide sequence ID" value="NZ_JAFNJS010000003.1"/>
</dbReference>